<reference evidence="1 2" key="1">
    <citation type="submission" date="2023-05" db="EMBL/GenBank/DDBJ databases">
        <title>Pseudoalteromonas ardens sp. nov., Pseudoalteromonas obscura sp. nov., and Pseudoalteromonas umbrosa sp. nov., isolated from the coral Montipora capitata.</title>
        <authorList>
            <person name="Thomas E.M."/>
            <person name="Smith E.M."/>
            <person name="Papke E."/>
            <person name="Shlafstein M.D."/>
            <person name="Oline D.K."/>
            <person name="Videau P."/>
            <person name="Saw J.H."/>
            <person name="Strangman W.K."/>
            <person name="Ushijima B."/>
        </authorList>
    </citation>
    <scope>NUCLEOTIDE SEQUENCE [LARGE SCALE GENOMIC DNA]</scope>
    <source>
        <strain evidence="1 2">P94</strain>
    </source>
</reference>
<keyword evidence="2" id="KW-1185">Reference proteome</keyword>
<dbReference type="Proteomes" id="UP001231915">
    <property type="component" value="Unassembled WGS sequence"/>
</dbReference>
<gene>
    <name evidence="1" type="ORF">QNM18_24990</name>
</gene>
<organism evidence="1 2">
    <name type="scientific">Pseudoalteromonas obscura</name>
    <dbReference type="NCBI Taxonomy" id="3048491"/>
    <lineage>
        <taxon>Bacteria</taxon>
        <taxon>Pseudomonadati</taxon>
        <taxon>Pseudomonadota</taxon>
        <taxon>Gammaproteobacteria</taxon>
        <taxon>Alteromonadales</taxon>
        <taxon>Pseudoalteromonadaceae</taxon>
        <taxon>Pseudoalteromonas</taxon>
    </lineage>
</organism>
<evidence type="ECO:0000313" key="2">
    <source>
        <dbReference type="Proteomes" id="UP001231915"/>
    </source>
</evidence>
<proteinExistence type="predicted"/>
<dbReference type="EMBL" id="JASJUT010000016">
    <property type="protein sequence ID" value="MDK2598314.1"/>
    <property type="molecule type" value="Genomic_DNA"/>
</dbReference>
<comment type="caution">
    <text evidence="1">The sequence shown here is derived from an EMBL/GenBank/DDBJ whole genome shotgun (WGS) entry which is preliminary data.</text>
</comment>
<protein>
    <submittedName>
        <fullName evidence="1">Uncharacterized protein</fullName>
    </submittedName>
</protein>
<dbReference type="RefSeq" id="WP_284138743.1">
    <property type="nucleotide sequence ID" value="NZ_JASJUT010000016.1"/>
</dbReference>
<evidence type="ECO:0000313" key="1">
    <source>
        <dbReference type="EMBL" id="MDK2598314.1"/>
    </source>
</evidence>
<name>A0ABT7ETC7_9GAMM</name>
<sequence>MEHDKLLKHAFTLEELCQIKLNQSSKKKDAADAEEYAYKLLTALKCPIVTKIDGQDKYKYLEDGLLKPDFIIGSRSFGENRPKDFYVDVQCITGGPWDITTKSNPYFENGSAPRNIWKSNAPYEVVDKAPKKNFYGDGQALKDAVWSTFSKKTKKYGLERNSPRFGLVSIAQSSEIDSLMHLGNIVSDICHTLQRHVGNNEFAFNKIADLQMEFLTKQKSGVIPIVAPFDKDYWCFWIITSRYFPHGNCLFIVNTTGVSRSVNEFGNSPVTNWLKQIHTMLGFDYFNKME</sequence>
<accession>A0ABT7ETC7</accession>